<accession>A0A5S4GW25</accession>
<protein>
    <submittedName>
        <fullName evidence="6">DNRLRE domain-containing protein</fullName>
    </submittedName>
</protein>
<dbReference type="Pfam" id="PF24517">
    <property type="entry name" value="CBM96"/>
    <property type="match status" value="1"/>
</dbReference>
<proteinExistence type="predicted"/>
<organism evidence="6 7">
    <name type="scientific">Nonomuraea zeae</name>
    <dbReference type="NCBI Taxonomy" id="1642303"/>
    <lineage>
        <taxon>Bacteria</taxon>
        <taxon>Bacillati</taxon>
        <taxon>Actinomycetota</taxon>
        <taxon>Actinomycetes</taxon>
        <taxon>Streptosporangiales</taxon>
        <taxon>Streptosporangiaceae</taxon>
        <taxon>Nonomuraea</taxon>
    </lineage>
</organism>
<dbReference type="RefSeq" id="WP_138689212.1">
    <property type="nucleotide sequence ID" value="NZ_JBHSAZ010000044.1"/>
</dbReference>
<feature type="compositionally biased region" description="Polar residues" evidence="4">
    <location>
        <begin position="1"/>
        <end position="19"/>
    </location>
</feature>
<dbReference type="GO" id="GO:0005576">
    <property type="term" value="C:extracellular region"/>
    <property type="evidence" value="ECO:0007669"/>
    <property type="project" value="UniProtKB-SubCell"/>
</dbReference>
<keyword evidence="7" id="KW-1185">Reference proteome</keyword>
<evidence type="ECO:0000256" key="4">
    <source>
        <dbReference type="SAM" id="MobiDB-lite"/>
    </source>
</evidence>
<sequence length="508" mass="52785">MSQLDLCTGQQAGSESRNTGNERAHHSPVDRAFHPVWNFTNGTSMRISASVGRLALGLTAVAALTTATGFEAVAAVELSPEAAASALAEKSGKTVAVPSLTDETSTTVANPDGSFTASITSGPSNVELADGTWKAVDTTLETHGSVLKPRVSRVNIEVSAGGDGPLAKLVDDSGRVFAPRWPSPLSEPSVQGNVATFTDAAGQGADLVVTVLPTGFRYDVVLRDKPAGPLELRIPVDTQGVDLQATPDGGLQLKSADGGVVAAAAQPLAYDSSGRGKARGGAVSKIASAVETQDGVKVLVLKPDTSFLADPARVYPVTLAPAITLPGVVTDTDVATSWASHPGDVMIIAGTMPWENGQGDDVMRSLIKFDTQKINGKRVILAGLGMWNLETNACGAEVGSGLTAERITSPWDETNLNWGNKPSTTHQGASTNRAGRGRTWTEPCAAGAGFLAWPVTDIAKAWAGGAPNHGIQLRGADENEKTNWRAFAASENKNEGVHPPTLTVAYWR</sequence>
<comment type="caution">
    <text evidence="6">The sequence shown here is derived from an EMBL/GenBank/DDBJ whole genome shotgun (WGS) entry which is preliminary data.</text>
</comment>
<feature type="region of interest" description="Disordered" evidence="4">
    <location>
        <begin position="1"/>
        <end position="28"/>
    </location>
</feature>
<comment type="subcellular location">
    <subcellularLocation>
        <location evidence="1">Secreted</location>
    </subcellularLocation>
</comment>
<name>A0A5S4GW25_9ACTN</name>
<evidence type="ECO:0000256" key="2">
    <source>
        <dbReference type="ARBA" id="ARBA00022525"/>
    </source>
</evidence>
<keyword evidence="2" id="KW-0964">Secreted</keyword>
<dbReference type="NCBIfam" id="NF033679">
    <property type="entry name" value="DNRLRE_dom"/>
    <property type="match status" value="1"/>
</dbReference>
<keyword evidence="3" id="KW-0732">Signal</keyword>
<reference evidence="6 7" key="1">
    <citation type="submission" date="2019-05" db="EMBL/GenBank/DDBJ databases">
        <title>Draft genome sequence of Nonomuraea zeae DSM 100528.</title>
        <authorList>
            <person name="Saricaoglu S."/>
            <person name="Isik K."/>
        </authorList>
    </citation>
    <scope>NUCLEOTIDE SEQUENCE [LARGE SCALE GENOMIC DNA]</scope>
    <source>
        <strain evidence="6 7">DSM 100528</strain>
    </source>
</reference>
<dbReference type="OrthoDB" id="3543639at2"/>
<feature type="domain" description="Carbohydrate-binding module family 96" evidence="5">
    <location>
        <begin position="360"/>
        <end position="494"/>
    </location>
</feature>
<dbReference type="Proteomes" id="UP000306628">
    <property type="component" value="Unassembled WGS sequence"/>
</dbReference>
<dbReference type="InterPro" id="IPR055372">
    <property type="entry name" value="CBM96"/>
</dbReference>
<dbReference type="EMBL" id="VCKX01000020">
    <property type="protein sequence ID" value="TMR36932.1"/>
    <property type="molecule type" value="Genomic_DNA"/>
</dbReference>
<gene>
    <name evidence="6" type="ORF">ETD85_09265</name>
</gene>
<evidence type="ECO:0000313" key="7">
    <source>
        <dbReference type="Proteomes" id="UP000306628"/>
    </source>
</evidence>
<evidence type="ECO:0000256" key="1">
    <source>
        <dbReference type="ARBA" id="ARBA00004613"/>
    </source>
</evidence>
<feature type="compositionally biased region" description="Polar residues" evidence="4">
    <location>
        <begin position="413"/>
        <end position="433"/>
    </location>
</feature>
<evidence type="ECO:0000256" key="3">
    <source>
        <dbReference type="ARBA" id="ARBA00022729"/>
    </source>
</evidence>
<feature type="region of interest" description="Disordered" evidence="4">
    <location>
        <begin position="413"/>
        <end position="437"/>
    </location>
</feature>
<dbReference type="AlphaFoldDB" id="A0A5S4GW25"/>
<evidence type="ECO:0000313" key="6">
    <source>
        <dbReference type="EMBL" id="TMR36932.1"/>
    </source>
</evidence>
<evidence type="ECO:0000259" key="5">
    <source>
        <dbReference type="Pfam" id="PF24517"/>
    </source>
</evidence>